<dbReference type="Pfam" id="PF13279">
    <property type="entry name" value="4HBT_2"/>
    <property type="match status" value="1"/>
</dbReference>
<evidence type="ECO:0000313" key="2">
    <source>
        <dbReference type="Proteomes" id="UP001165395"/>
    </source>
</evidence>
<dbReference type="EMBL" id="JAJBZT010000017">
    <property type="protein sequence ID" value="MCB6185377.1"/>
    <property type="molecule type" value="Genomic_DNA"/>
</dbReference>
<comment type="caution">
    <text evidence="1">The sequence shown here is derived from an EMBL/GenBank/DDBJ whole genome shotgun (WGS) entry which is preliminary data.</text>
</comment>
<name>A0ABS8DAX9_9NEIS</name>
<gene>
    <name evidence="1" type="ORF">LIN78_17660</name>
</gene>
<dbReference type="SUPFAM" id="SSF54637">
    <property type="entry name" value="Thioesterase/thiol ester dehydrase-isomerase"/>
    <property type="match status" value="1"/>
</dbReference>
<dbReference type="InterPro" id="IPR050563">
    <property type="entry name" value="4-hydroxybenzoyl-CoA_TE"/>
</dbReference>
<organism evidence="1 2">
    <name type="scientific">Leeia speluncae</name>
    <dbReference type="NCBI Taxonomy" id="2884804"/>
    <lineage>
        <taxon>Bacteria</taxon>
        <taxon>Pseudomonadati</taxon>
        <taxon>Pseudomonadota</taxon>
        <taxon>Betaproteobacteria</taxon>
        <taxon>Neisseriales</taxon>
        <taxon>Leeiaceae</taxon>
        <taxon>Leeia</taxon>
    </lineage>
</organism>
<protein>
    <submittedName>
        <fullName evidence="1">Thioesterase family protein</fullName>
    </submittedName>
</protein>
<dbReference type="Gene3D" id="3.10.129.10">
    <property type="entry name" value="Hotdog Thioesterase"/>
    <property type="match status" value="1"/>
</dbReference>
<dbReference type="Proteomes" id="UP001165395">
    <property type="component" value="Unassembled WGS sequence"/>
</dbReference>
<evidence type="ECO:0000313" key="1">
    <source>
        <dbReference type="EMBL" id="MCB6185377.1"/>
    </source>
</evidence>
<accession>A0ABS8DAX9</accession>
<dbReference type="PANTHER" id="PTHR31793:SF2">
    <property type="entry name" value="BLR1345 PROTEIN"/>
    <property type="match status" value="1"/>
</dbReference>
<keyword evidence="2" id="KW-1185">Reference proteome</keyword>
<dbReference type="PANTHER" id="PTHR31793">
    <property type="entry name" value="4-HYDROXYBENZOYL-COA THIOESTERASE FAMILY MEMBER"/>
    <property type="match status" value="1"/>
</dbReference>
<sequence>MSTSLFLQSVVAHQWHCDHFGHLNVRHYAAAFDDAVFIFWGKMGLQVPAKNEPGFVPVTAETKLTFQNEVNVGQIVSVYAAISRIGSKSVSLKFEMKNQEGTEVLATCETIEVFFDVLARQSAAIPAHIRQQLTANVS</sequence>
<dbReference type="InterPro" id="IPR029069">
    <property type="entry name" value="HotDog_dom_sf"/>
</dbReference>
<dbReference type="CDD" id="cd00586">
    <property type="entry name" value="4HBT"/>
    <property type="match status" value="1"/>
</dbReference>
<proteinExistence type="predicted"/>
<dbReference type="RefSeq" id="WP_227182209.1">
    <property type="nucleotide sequence ID" value="NZ_JAJBZT010000017.1"/>
</dbReference>
<reference evidence="1" key="1">
    <citation type="submission" date="2021-10" db="EMBL/GenBank/DDBJ databases">
        <title>The complete genome sequence of Leeia sp. TBRC 13508.</title>
        <authorList>
            <person name="Charoenyingcharoen P."/>
            <person name="Yukphan P."/>
        </authorList>
    </citation>
    <scope>NUCLEOTIDE SEQUENCE</scope>
    <source>
        <strain evidence="1">TBRC 13508</strain>
    </source>
</reference>